<dbReference type="STRING" id="1292034.OR37_00272"/>
<dbReference type="SUPFAM" id="SSF143744">
    <property type="entry name" value="GlcG-like"/>
    <property type="match status" value="1"/>
</dbReference>
<dbReference type="EMBL" id="APMP01000001">
    <property type="protein sequence ID" value="ENZ83767.1"/>
    <property type="molecule type" value="Genomic_DNA"/>
</dbReference>
<organism evidence="1 2">
    <name type="scientific">Caulobacter vibrioides OR37</name>
    <dbReference type="NCBI Taxonomy" id="1292034"/>
    <lineage>
        <taxon>Bacteria</taxon>
        <taxon>Pseudomonadati</taxon>
        <taxon>Pseudomonadota</taxon>
        <taxon>Alphaproteobacteria</taxon>
        <taxon>Caulobacterales</taxon>
        <taxon>Caulobacteraceae</taxon>
        <taxon>Caulobacter</taxon>
    </lineage>
</organism>
<dbReference type="InterPro" id="IPR038084">
    <property type="entry name" value="PduO/GlcC-like_sf"/>
</dbReference>
<proteinExistence type="predicted"/>
<dbReference type="InterPro" id="IPR005624">
    <property type="entry name" value="PduO/GlcC-like"/>
</dbReference>
<name>R0ES14_CAUVI</name>
<gene>
    <name evidence="1" type="ORF">OR37_00272</name>
</gene>
<dbReference type="OrthoDB" id="7173918at2"/>
<dbReference type="InterPro" id="IPR052517">
    <property type="entry name" value="GlcG_carb_metab_protein"/>
</dbReference>
<protein>
    <recommendedName>
        <fullName evidence="3">Heme-binding protein</fullName>
    </recommendedName>
</protein>
<dbReference type="AlphaFoldDB" id="R0ES14"/>
<evidence type="ECO:0000313" key="2">
    <source>
        <dbReference type="Proteomes" id="UP000013063"/>
    </source>
</evidence>
<dbReference type="Gene3D" id="3.30.450.150">
    <property type="entry name" value="Haem-degrading domain"/>
    <property type="match status" value="1"/>
</dbReference>
<accession>R0ES14</accession>
<dbReference type="RefSeq" id="WP_004615331.1">
    <property type="nucleotide sequence ID" value="NZ_APMP01000001.1"/>
</dbReference>
<dbReference type="PANTHER" id="PTHR34309">
    <property type="entry name" value="SLR1406 PROTEIN"/>
    <property type="match status" value="1"/>
</dbReference>
<reference evidence="1 2" key="1">
    <citation type="journal article" date="2013" name="Genome Announc.">
        <title>Draft Genome Sequence for Caulobacter sp. Strain OR37, a Bacterium Tolerant to Heavy Metals.</title>
        <authorList>
            <person name="Utturkar S.M."/>
            <person name="Bollmann A."/>
            <person name="Brzoska R.M."/>
            <person name="Klingeman D.M."/>
            <person name="Epstein S.E."/>
            <person name="Palumbo A.V."/>
            <person name="Brown S.D."/>
        </authorList>
    </citation>
    <scope>NUCLEOTIDE SEQUENCE [LARGE SCALE GENOMIC DNA]</scope>
    <source>
        <strain evidence="1 2">OR37</strain>
    </source>
</reference>
<sequence length="152" mass="15747" precursor="true">MLAILALAAGLTAPPQPRVLTLPTAIELARAAIDACVAKGEHVSAAVVDAQGVPLVVLRDDMSPKPPIAAPRKANTAVVFGEPGSVLEPRQKTDPDFAARLAADPERLNPHVGSLPLRVGTFVVGGLAVADTSHETADRCARAALAQFPQFH</sequence>
<evidence type="ECO:0008006" key="3">
    <source>
        <dbReference type="Google" id="ProtNLM"/>
    </source>
</evidence>
<dbReference type="Proteomes" id="UP000013063">
    <property type="component" value="Unassembled WGS sequence"/>
</dbReference>
<dbReference type="eggNOG" id="COG3193">
    <property type="taxonomic scope" value="Bacteria"/>
</dbReference>
<comment type="caution">
    <text evidence="1">The sequence shown here is derived from an EMBL/GenBank/DDBJ whole genome shotgun (WGS) entry which is preliminary data.</text>
</comment>
<keyword evidence="2" id="KW-1185">Reference proteome</keyword>
<evidence type="ECO:0000313" key="1">
    <source>
        <dbReference type="EMBL" id="ENZ83767.1"/>
    </source>
</evidence>
<dbReference type="PANTHER" id="PTHR34309:SF10">
    <property type="entry name" value="SLR1406 PROTEIN"/>
    <property type="match status" value="1"/>
</dbReference>
<dbReference type="Pfam" id="PF03928">
    <property type="entry name" value="HbpS-like"/>
    <property type="match status" value="1"/>
</dbReference>
<dbReference type="PATRIC" id="fig|1292034.3.peg.269"/>